<dbReference type="Pfam" id="PF05592">
    <property type="entry name" value="Bac_rhamnosid"/>
    <property type="match status" value="1"/>
</dbReference>
<sequence>MVHGLRIIDARVEFTVNPLGIDESKPRFSWILEHEERGQYQSAYRVIVSSSLENAVKGIGDVWDSGKVNSRDQVIKYNGPPLSSFTKYYWRVKAWDSNGVEGDWSDVQWFETAVLKPEEWSGKWIGGGQLLRRSFRVEGSVIEAKAYVTGLGYYELRINGERVGDRVLDPPWSEYDKTVYYSVYDVTNLVKSGENVIGLILGRGRYGPVSPNRAQIPGLKYYDEPKASAMIRIRLSDGSVITINTDESWKCLVKGPILYDDIYNGYRYDARLEPYGWDKAGFDDSNWVQCSVVKPPGGRLRSTAAVPGTKVKGTLKPREYYNPRPGVYVFDFGQNITGWVRLRVRGSSGVEVKVRHSEVINSDGSLNVENIRGAEATDTYILSGRDVEVLEPRFTYHGFRYAEVTGYPGVPSIDDVEAVIVQTDFESTGSIATSSKIINDIHRITWWSLRANLLNGIQTDCPQRDERMGWLGDAWLSSDSAVFNFNMVKYYEKFIRDIIDSQRDDGSIPDTVPPYWNTYPADPAWGTALIYIPWLLYVHYGDVEILEEAYEAMKKWWSFLNSRVKDNVLYFSKYGEWVPPGRVFSAEYCPPEILSTWILYRDTLTLAQIAKVLGRGEDASFFTKRAEEIRDAFNRVFLTERGYYSKYTAPDGSVRMLGGSQTCNALPLYLDMVPGNRVNDIVKALAHNIEADWDRHLVVGIFGAKYVPEVLVKYGYVDLAYRAVTQESYPGWGYMIKEGATTLWERWEKLTGAGMNSHNHHMFGSIDAWFYRDLAGLMTLEPGFSRIMIKPNIPSELRYCSASLYTVRGLTSVEWSRVNDELVVTVTVPVNSTAEVHLPKLGESTVVREGDKVLWSGGKVVEVSPGVLSVKDAGDRIVVEVGSGRFIFTIKTIN</sequence>
<dbReference type="PANTHER" id="PTHR33307:SF6">
    <property type="entry name" value="ALPHA-RHAMNOSIDASE (EUROFUNG)-RELATED"/>
    <property type="match status" value="1"/>
</dbReference>
<evidence type="ECO:0000313" key="9">
    <source>
        <dbReference type="Proteomes" id="UP000001137"/>
    </source>
</evidence>
<feature type="domain" description="Alpha-L-rhamnosidase C-terminal" evidence="7">
    <location>
        <begin position="776"/>
        <end position="849"/>
    </location>
</feature>
<evidence type="ECO:0000259" key="6">
    <source>
        <dbReference type="Pfam" id="PF17389"/>
    </source>
</evidence>
<evidence type="ECO:0000259" key="7">
    <source>
        <dbReference type="Pfam" id="PF17390"/>
    </source>
</evidence>
<feature type="domain" description="Bacterial alpha-L-rhamnosidase N-terminal" evidence="5">
    <location>
        <begin position="140"/>
        <end position="307"/>
    </location>
</feature>
<dbReference type="EC" id="3.2.1.40" evidence="2"/>
<evidence type="ECO:0000256" key="1">
    <source>
        <dbReference type="ARBA" id="ARBA00001445"/>
    </source>
</evidence>
<dbReference type="GO" id="GO:0005975">
    <property type="term" value="P:carbohydrate metabolic process"/>
    <property type="evidence" value="ECO:0007669"/>
    <property type="project" value="InterPro"/>
</dbReference>
<dbReference type="Gene3D" id="2.60.120.260">
    <property type="entry name" value="Galactose-binding domain-like"/>
    <property type="match status" value="2"/>
</dbReference>
<dbReference type="InterPro" id="IPR016007">
    <property type="entry name" value="Alpha_rhamnosid"/>
</dbReference>
<dbReference type="AlphaFoldDB" id="A8MA89"/>
<dbReference type="Pfam" id="PF17390">
    <property type="entry name" value="Bac_rhamnosid_C"/>
    <property type="match status" value="1"/>
</dbReference>
<feature type="domain" description="Alpha-L-rhamnosidase concanavalin-like" evidence="4">
    <location>
        <begin position="324"/>
        <end position="421"/>
    </location>
</feature>
<dbReference type="SUPFAM" id="SSF48208">
    <property type="entry name" value="Six-hairpin glycosidases"/>
    <property type="match status" value="1"/>
</dbReference>
<dbReference type="InterPro" id="IPR013737">
    <property type="entry name" value="Bac_rhamnosid_N"/>
</dbReference>
<dbReference type="Gene3D" id="2.60.420.10">
    <property type="entry name" value="Maltose phosphorylase, domain 3"/>
    <property type="match status" value="1"/>
</dbReference>
<dbReference type="Gene3D" id="1.50.10.10">
    <property type="match status" value="1"/>
</dbReference>
<dbReference type="KEGG" id="cma:Cmaq_0172"/>
<dbReference type="Gene3D" id="2.60.40.10">
    <property type="entry name" value="Immunoglobulins"/>
    <property type="match status" value="1"/>
</dbReference>
<protein>
    <recommendedName>
        <fullName evidence="2">alpha-L-rhamnosidase</fullName>
        <ecNumber evidence="2">3.2.1.40</ecNumber>
    </recommendedName>
</protein>
<dbReference type="CAZy" id="GH78">
    <property type="family name" value="Glycoside Hydrolase Family 78"/>
</dbReference>
<dbReference type="InterPro" id="IPR012341">
    <property type="entry name" value="6hp_glycosidase-like_sf"/>
</dbReference>
<reference evidence="8 9" key="1">
    <citation type="submission" date="2007-10" db="EMBL/GenBank/DDBJ databases">
        <title>Complete sequence of Caldivirga maquilingensis IC-167.</title>
        <authorList>
            <consortium name="US DOE Joint Genome Institute"/>
            <person name="Copeland A."/>
            <person name="Lucas S."/>
            <person name="Lapidus A."/>
            <person name="Barry K."/>
            <person name="Glavina del Rio T."/>
            <person name="Dalin E."/>
            <person name="Tice H."/>
            <person name="Pitluck S."/>
            <person name="Saunders E."/>
            <person name="Brettin T."/>
            <person name="Bruce D."/>
            <person name="Detter J.C."/>
            <person name="Han C."/>
            <person name="Schmutz J."/>
            <person name="Larimer F."/>
            <person name="Land M."/>
            <person name="Hauser L."/>
            <person name="Kyrpides N."/>
            <person name="Ivanova N."/>
            <person name="Biddle J.F."/>
            <person name="Zhang Z."/>
            <person name="Fitz-Gibbon S.T."/>
            <person name="Lowe T.M."/>
            <person name="Saltikov C."/>
            <person name="House C.H."/>
            <person name="Richardson P."/>
        </authorList>
    </citation>
    <scope>NUCLEOTIDE SEQUENCE [LARGE SCALE GENOMIC DNA]</scope>
    <source>
        <strain evidence="9">ATCC 700844 / DSM 13496 / JCM 10307 / IC-167</strain>
    </source>
</reference>
<evidence type="ECO:0000313" key="8">
    <source>
        <dbReference type="EMBL" id="ABW01021.1"/>
    </source>
</evidence>
<dbReference type="GO" id="GO:0030596">
    <property type="term" value="F:alpha-L-rhamnosidase activity"/>
    <property type="evidence" value="ECO:0007669"/>
    <property type="project" value="UniProtKB-EC"/>
</dbReference>
<dbReference type="RefSeq" id="WP_012185241.1">
    <property type="nucleotide sequence ID" value="NC_009954.1"/>
</dbReference>
<dbReference type="InterPro" id="IPR008902">
    <property type="entry name" value="Rhamnosid_concanavalin"/>
</dbReference>
<evidence type="ECO:0000259" key="4">
    <source>
        <dbReference type="Pfam" id="PF05592"/>
    </source>
</evidence>
<name>A8MA89_CALMQ</name>
<evidence type="ECO:0000256" key="3">
    <source>
        <dbReference type="ARBA" id="ARBA00022801"/>
    </source>
</evidence>
<evidence type="ECO:0000259" key="5">
    <source>
        <dbReference type="Pfam" id="PF08531"/>
    </source>
</evidence>
<dbReference type="STRING" id="397948.Cmaq_0172"/>
<dbReference type="InterPro" id="IPR013783">
    <property type="entry name" value="Ig-like_fold"/>
</dbReference>
<dbReference type="InterPro" id="IPR008928">
    <property type="entry name" value="6-hairpin_glycosidase_sf"/>
</dbReference>
<dbReference type="Pfam" id="PF25788">
    <property type="entry name" value="Ig_Rha78A_N"/>
    <property type="match status" value="1"/>
</dbReference>
<comment type="catalytic activity">
    <reaction evidence="1">
        <text>Hydrolysis of terminal non-reducing alpha-L-rhamnose residues in alpha-L-rhamnosides.</text>
        <dbReference type="EC" id="3.2.1.40"/>
    </reaction>
</comment>
<dbReference type="Pfam" id="PF08531">
    <property type="entry name" value="Bac_rhamnosid_N"/>
    <property type="match status" value="1"/>
</dbReference>
<dbReference type="PIRSF" id="PIRSF010631">
    <property type="entry name" value="A-rhamnsds"/>
    <property type="match status" value="1"/>
</dbReference>
<dbReference type="HOGENOM" id="CLU_002926_1_1_2"/>
<dbReference type="GeneID" id="5709030"/>
<dbReference type="eggNOG" id="arCOG03865">
    <property type="taxonomic scope" value="Archaea"/>
</dbReference>
<dbReference type="PANTHER" id="PTHR33307">
    <property type="entry name" value="ALPHA-RHAMNOSIDASE (EUROFUNG)"/>
    <property type="match status" value="1"/>
</dbReference>
<accession>A8MA89</accession>
<keyword evidence="3" id="KW-0378">Hydrolase</keyword>
<organism evidence="8 9">
    <name type="scientific">Caldivirga maquilingensis (strain ATCC 700844 / DSM 13496 / JCM 10307 / IC-167)</name>
    <dbReference type="NCBI Taxonomy" id="397948"/>
    <lineage>
        <taxon>Archaea</taxon>
        <taxon>Thermoproteota</taxon>
        <taxon>Thermoprotei</taxon>
        <taxon>Thermoproteales</taxon>
        <taxon>Thermoproteaceae</taxon>
        <taxon>Caldivirga</taxon>
    </lineage>
</organism>
<dbReference type="Proteomes" id="UP000001137">
    <property type="component" value="Chromosome"/>
</dbReference>
<dbReference type="Pfam" id="PF17389">
    <property type="entry name" value="Bac_rhamnosid6H"/>
    <property type="match status" value="1"/>
</dbReference>
<dbReference type="SMR" id="A8MA89"/>
<feature type="domain" description="Alpha-L-rhamnosidase six-hairpin glycosidase" evidence="6">
    <location>
        <begin position="427"/>
        <end position="773"/>
    </location>
</feature>
<dbReference type="InterPro" id="IPR035398">
    <property type="entry name" value="Bac_rhamnosid_C"/>
</dbReference>
<gene>
    <name evidence="8" type="ordered locus">Cmaq_0172</name>
</gene>
<dbReference type="OrthoDB" id="39566at2157"/>
<dbReference type="EMBL" id="CP000852">
    <property type="protein sequence ID" value="ABW01021.1"/>
    <property type="molecule type" value="Genomic_DNA"/>
</dbReference>
<evidence type="ECO:0000256" key="2">
    <source>
        <dbReference type="ARBA" id="ARBA00012652"/>
    </source>
</evidence>
<dbReference type="InterPro" id="IPR035396">
    <property type="entry name" value="Bac_rhamnosid6H"/>
</dbReference>
<proteinExistence type="predicted"/>
<keyword evidence="9" id="KW-1185">Reference proteome</keyword>